<organism evidence="1 2">
    <name type="scientific">Lymphocystis disease virus 3</name>
    <dbReference type="NCBI Taxonomy" id="2560566"/>
    <lineage>
        <taxon>Viruses</taxon>
        <taxon>Varidnaviria</taxon>
        <taxon>Bamfordvirae</taxon>
        <taxon>Nucleocytoviricota</taxon>
        <taxon>Megaviricetes</taxon>
        <taxon>Pimascovirales</taxon>
        <taxon>Pimascovirales incertae sedis</taxon>
        <taxon>Iridoviridae</taxon>
        <taxon>Alphairidovirinae</taxon>
        <taxon>Lymphocystivirus</taxon>
        <taxon>Lymphocystivirus sparus1</taxon>
    </lineage>
</organism>
<dbReference type="Proteomes" id="UP000149121">
    <property type="component" value="Segment"/>
</dbReference>
<evidence type="ECO:0008006" key="3">
    <source>
        <dbReference type="Google" id="ProtNLM"/>
    </source>
</evidence>
<evidence type="ECO:0000313" key="2">
    <source>
        <dbReference type="Proteomes" id="UP000149121"/>
    </source>
</evidence>
<proteinExistence type="predicted"/>
<keyword evidence="2" id="KW-1185">Reference proteome</keyword>
<evidence type="ECO:0000313" key="1">
    <source>
        <dbReference type="EMBL" id="AOC55212.1"/>
    </source>
</evidence>
<gene>
    <name evidence="1" type="ORF">LCDVSa128R</name>
</gene>
<protein>
    <recommendedName>
        <fullName evidence="3">Immediate early protein ICP-46</fullName>
    </recommendedName>
</protein>
<dbReference type="OrthoDB" id="6943at10239"/>
<reference evidence="1 2" key="1">
    <citation type="journal article" date="2016" name="J. Virol.">
        <title>Concurrence of Iridovirus, Polyomavirus, and a Unique Member of a New Group of Fish Papillomaviruses in Lymphocystis Disease-Affected Gilthead Sea Bream.</title>
        <authorList>
            <person name="Lopez-Bueno A."/>
            <person name="Mavian C."/>
            <person name="Labella A.M."/>
            <person name="Castro D."/>
            <person name="Borrego J.J."/>
            <person name="Alcami A."/>
            <person name="Alejo A."/>
        </authorList>
    </citation>
    <scope>NUCLEOTIDE SEQUENCE [LARGE SCALE GENOMIC DNA]</scope>
    <source>
        <strain evidence="1">SA9</strain>
    </source>
</reference>
<dbReference type="EMBL" id="KX643370">
    <property type="protein sequence ID" value="AOC55212.1"/>
    <property type="molecule type" value="Genomic_DNA"/>
</dbReference>
<accession>A0A1B2RW32</accession>
<sequence>MNLDLEKTSSYLTVSMDSPAFKTTQKFYSPAYYNKIGYKPIDVHNDLRLFCAPKKDDRTELRGLVYKKNKLVFASLPYNKRVEPCDVSFEGKFFPLSEGTIINVFYINNRWFTTSNKRFNLFKMKWASKTVSFGDTAFEAVSHLWKEPLRPSETHQEYLSRFALYHLDPTYGYVFLLSCTEEEKLVCQEPKIPRLTLLTLYYKGTHIYEQRLRLTSGAFIRSPKVLKIESKEQLDAYLEGCDPYETPGVLYIDSAGNHKKIYTQGYAQLSEIRGNDPDIIRRFLYFFLQKDRFAQDCLIRIHPKLKQLEKSVKAHVHRIALCYLDFLESKDWTQQYWMNFIVLKFIAENCKAGEKNNLKKITNFLQEANIYQFIALTRSHAHLAYDKWC</sequence>
<name>A0A1B2RW32_9VIRU</name>
<dbReference type="KEGG" id="vg:30902704"/>